<sequence>MTEILTKDRSNIDRNIFFVHRRLKNYHSIILGSINHLSDLCLITASSSICTILKFQFEI</sequence>
<proteinExistence type="predicted"/>
<dbReference type="Proteomes" id="UP000276133">
    <property type="component" value="Unassembled WGS sequence"/>
</dbReference>
<gene>
    <name evidence="1" type="ORF">BpHYR1_007898</name>
</gene>
<evidence type="ECO:0000313" key="2">
    <source>
        <dbReference type="Proteomes" id="UP000276133"/>
    </source>
</evidence>
<reference evidence="1 2" key="1">
    <citation type="journal article" date="2018" name="Sci. Rep.">
        <title>Genomic signatures of local adaptation to the degree of environmental predictability in rotifers.</title>
        <authorList>
            <person name="Franch-Gras L."/>
            <person name="Hahn C."/>
            <person name="Garcia-Roger E.M."/>
            <person name="Carmona M.J."/>
            <person name="Serra M."/>
            <person name="Gomez A."/>
        </authorList>
    </citation>
    <scope>NUCLEOTIDE SEQUENCE [LARGE SCALE GENOMIC DNA]</scope>
    <source>
        <strain evidence="1">HYR1</strain>
    </source>
</reference>
<evidence type="ECO:0000313" key="1">
    <source>
        <dbReference type="EMBL" id="RNA11035.1"/>
    </source>
</evidence>
<keyword evidence="2" id="KW-1185">Reference proteome</keyword>
<protein>
    <submittedName>
        <fullName evidence="1">Uncharacterized protein</fullName>
    </submittedName>
</protein>
<organism evidence="1 2">
    <name type="scientific">Brachionus plicatilis</name>
    <name type="common">Marine rotifer</name>
    <name type="synonym">Brachionus muelleri</name>
    <dbReference type="NCBI Taxonomy" id="10195"/>
    <lineage>
        <taxon>Eukaryota</taxon>
        <taxon>Metazoa</taxon>
        <taxon>Spiralia</taxon>
        <taxon>Gnathifera</taxon>
        <taxon>Rotifera</taxon>
        <taxon>Eurotatoria</taxon>
        <taxon>Monogononta</taxon>
        <taxon>Pseudotrocha</taxon>
        <taxon>Ploima</taxon>
        <taxon>Brachionidae</taxon>
        <taxon>Brachionus</taxon>
    </lineage>
</organism>
<dbReference type="AlphaFoldDB" id="A0A3M7QJ96"/>
<name>A0A3M7QJ96_BRAPC</name>
<comment type="caution">
    <text evidence="1">The sequence shown here is derived from an EMBL/GenBank/DDBJ whole genome shotgun (WGS) entry which is preliminary data.</text>
</comment>
<dbReference type="EMBL" id="REGN01006062">
    <property type="protein sequence ID" value="RNA11035.1"/>
    <property type="molecule type" value="Genomic_DNA"/>
</dbReference>
<accession>A0A3M7QJ96</accession>